<accession>A0A0E9PGV0</accession>
<sequence length="77" mass="8643">MHQRILSAASSKRPRSYVLLQQVFSFILGIPSVLLGAVAASTGQKNFRSLPLYQPNLYMLIKQLQLCVCMCVHMYGI</sequence>
<evidence type="ECO:0000313" key="1">
    <source>
        <dbReference type="EMBL" id="JAH03093.1"/>
    </source>
</evidence>
<protein>
    <submittedName>
        <fullName evidence="1">Uncharacterized protein</fullName>
    </submittedName>
</protein>
<name>A0A0E9PGV0_ANGAN</name>
<organism evidence="1">
    <name type="scientific">Anguilla anguilla</name>
    <name type="common">European freshwater eel</name>
    <name type="synonym">Muraena anguilla</name>
    <dbReference type="NCBI Taxonomy" id="7936"/>
    <lineage>
        <taxon>Eukaryota</taxon>
        <taxon>Metazoa</taxon>
        <taxon>Chordata</taxon>
        <taxon>Craniata</taxon>
        <taxon>Vertebrata</taxon>
        <taxon>Euteleostomi</taxon>
        <taxon>Actinopterygii</taxon>
        <taxon>Neopterygii</taxon>
        <taxon>Teleostei</taxon>
        <taxon>Anguilliformes</taxon>
        <taxon>Anguillidae</taxon>
        <taxon>Anguilla</taxon>
    </lineage>
</organism>
<dbReference type="AlphaFoldDB" id="A0A0E9PGV0"/>
<proteinExistence type="predicted"/>
<reference evidence="1" key="1">
    <citation type="submission" date="2014-11" db="EMBL/GenBank/DDBJ databases">
        <authorList>
            <person name="Amaro Gonzalez C."/>
        </authorList>
    </citation>
    <scope>NUCLEOTIDE SEQUENCE</scope>
</reference>
<reference evidence="1" key="2">
    <citation type="journal article" date="2015" name="Fish Shellfish Immunol.">
        <title>Early steps in the European eel (Anguilla anguilla)-Vibrio vulnificus interaction in the gills: Role of the RtxA13 toxin.</title>
        <authorList>
            <person name="Callol A."/>
            <person name="Pajuelo D."/>
            <person name="Ebbesson L."/>
            <person name="Teles M."/>
            <person name="MacKenzie S."/>
            <person name="Amaro C."/>
        </authorList>
    </citation>
    <scope>NUCLEOTIDE SEQUENCE</scope>
</reference>
<dbReference type="EMBL" id="GBXM01105484">
    <property type="protein sequence ID" value="JAH03093.1"/>
    <property type="molecule type" value="Transcribed_RNA"/>
</dbReference>